<dbReference type="Proteomes" id="UP000075515">
    <property type="component" value="Unassembled WGS sequence"/>
</dbReference>
<protein>
    <submittedName>
        <fullName evidence="1">Uncharacterized protein</fullName>
    </submittedName>
</protein>
<accession>A0A150RHF6</accession>
<evidence type="ECO:0000313" key="2">
    <source>
        <dbReference type="Proteomes" id="UP000075515"/>
    </source>
</evidence>
<sequence>MQVADAGDSELSDYDIELLKDVYKDHIEHGFGDMIKIAHGLPEWHNPYPCKVRSVDYAEILRVGGVSPETVESYESLSEAFERLDSIRIIRS</sequence>
<dbReference type="AlphaFoldDB" id="A0A150RHF6"/>
<dbReference type="EMBL" id="JEMC01003645">
    <property type="protein sequence ID" value="KYF79591.1"/>
    <property type="molecule type" value="Genomic_DNA"/>
</dbReference>
<evidence type="ECO:0000313" key="1">
    <source>
        <dbReference type="EMBL" id="KYF79591.1"/>
    </source>
</evidence>
<comment type="caution">
    <text evidence="1">The sequence shown here is derived from an EMBL/GenBank/DDBJ whole genome shotgun (WGS) entry which is preliminary data.</text>
</comment>
<reference evidence="1 2" key="1">
    <citation type="submission" date="2014-02" db="EMBL/GenBank/DDBJ databases">
        <title>The small core and large imbalanced accessory genome model reveals a collaborative survival strategy of Sorangium cellulosum strains in nature.</title>
        <authorList>
            <person name="Han K."/>
            <person name="Peng R."/>
            <person name="Blom J."/>
            <person name="Li Y.-Z."/>
        </authorList>
    </citation>
    <scope>NUCLEOTIDE SEQUENCE [LARGE SCALE GENOMIC DNA]</scope>
    <source>
        <strain evidence="1 2">So0149</strain>
    </source>
</reference>
<organism evidence="1 2">
    <name type="scientific">Sorangium cellulosum</name>
    <name type="common">Polyangium cellulosum</name>
    <dbReference type="NCBI Taxonomy" id="56"/>
    <lineage>
        <taxon>Bacteria</taxon>
        <taxon>Pseudomonadati</taxon>
        <taxon>Myxococcota</taxon>
        <taxon>Polyangia</taxon>
        <taxon>Polyangiales</taxon>
        <taxon>Polyangiaceae</taxon>
        <taxon>Sorangium</taxon>
    </lineage>
</organism>
<proteinExistence type="predicted"/>
<gene>
    <name evidence="1" type="ORF">BE18_46225</name>
</gene>
<name>A0A150RHF6_SORCE</name>